<name>A0ABD5UXQ5_9EURY</name>
<dbReference type="RefSeq" id="WP_340602518.1">
    <property type="nucleotide sequence ID" value="NZ_JBBMXV010000001.1"/>
</dbReference>
<evidence type="ECO:0000313" key="2">
    <source>
        <dbReference type="EMBL" id="MFC6904017.1"/>
    </source>
</evidence>
<dbReference type="Proteomes" id="UP001596312">
    <property type="component" value="Unassembled WGS sequence"/>
</dbReference>
<reference evidence="2 3" key="1">
    <citation type="journal article" date="2019" name="Int. J. Syst. Evol. Microbiol.">
        <title>The Global Catalogue of Microorganisms (GCM) 10K type strain sequencing project: providing services to taxonomists for standard genome sequencing and annotation.</title>
        <authorList>
            <consortium name="The Broad Institute Genomics Platform"/>
            <consortium name="The Broad Institute Genome Sequencing Center for Infectious Disease"/>
            <person name="Wu L."/>
            <person name="Ma J."/>
        </authorList>
    </citation>
    <scope>NUCLEOTIDE SEQUENCE [LARGE SCALE GENOMIC DNA]</scope>
    <source>
        <strain evidence="2 3">CGMCC 1.3240</strain>
    </source>
</reference>
<feature type="transmembrane region" description="Helical" evidence="1">
    <location>
        <begin position="76"/>
        <end position="95"/>
    </location>
</feature>
<dbReference type="Pfam" id="PF24363">
    <property type="entry name" value="DUF7519"/>
    <property type="match status" value="1"/>
</dbReference>
<dbReference type="EMBL" id="JBHSXQ010000001">
    <property type="protein sequence ID" value="MFC6904017.1"/>
    <property type="molecule type" value="Genomic_DNA"/>
</dbReference>
<evidence type="ECO:0000256" key="1">
    <source>
        <dbReference type="SAM" id="Phobius"/>
    </source>
</evidence>
<accession>A0ABD5UXQ5</accession>
<dbReference type="InterPro" id="IPR055941">
    <property type="entry name" value="DUF7519"/>
</dbReference>
<feature type="transmembrane region" description="Helical" evidence="1">
    <location>
        <begin position="116"/>
        <end position="134"/>
    </location>
</feature>
<evidence type="ECO:0008006" key="4">
    <source>
        <dbReference type="Google" id="ProtNLM"/>
    </source>
</evidence>
<comment type="caution">
    <text evidence="2">The sequence shown here is derived from an EMBL/GenBank/DDBJ whole genome shotgun (WGS) entry which is preliminary data.</text>
</comment>
<organism evidence="2 3">
    <name type="scientific">Halalkalicoccus tibetensis</name>
    <dbReference type="NCBI Taxonomy" id="175632"/>
    <lineage>
        <taxon>Archaea</taxon>
        <taxon>Methanobacteriati</taxon>
        <taxon>Methanobacteriota</taxon>
        <taxon>Stenosarchaea group</taxon>
        <taxon>Halobacteria</taxon>
        <taxon>Halobacteriales</taxon>
        <taxon>Halococcaceae</taxon>
        <taxon>Halalkalicoccus</taxon>
    </lineage>
</organism>
<keyword evidence="3" id="KW-1185">Reference proteome</keyword>
<sequence length="164" mass="16177">MSRIDRSPAPLGRRLSLAAALVALLSSGLYSWLALALGAIGFLTLSVGLVRGTDRPVTLGAAGLASGTLAAGVEGAPAPVVLVSVVAAIVAWDVAGNALGVGRQLGREAETRRAEAVHAAASAAVGLATAGAGYGLYRAGTGEQPVAALVFLLVAAVLLLETLD</sequence>
<dbReference type="AlphaFoldDB" id="A0ABD5UXQ5"/>
<feature type="transmembrane region" description="Helical" evidence="1">
    <location>
        <begin position="146"/>
        <end position="163"/>
    </location>
</feature>
<keyword evidence="1" id="KW-1133">Transmembrane helix</keyword>
<proteinExistence type="predicted"/>
<keyword evidence="1" id="KW-0472">Membrane</keyword>
<protein>
    <recommendedName>
        <fullName evidence="4">Phosphatidate cytidylyltransferase</fullName>
    </recommendedName>
</protein>
<gene>
    <name evidence="2" type="ORF">ACFQGH_02255</name>
</gene>
<evidence type="ECO:0000313" key="3">
    <source>
        <dbReference type="Proteomes" id="UP001596312"/>
    </source>
</evidence>
<keyword evidence="1" id="KW-0812">Transmembrane</keyword>